<feature type="signal peptide" evidence="2">
    <location>
        <begin position="1"/>
        <end position="20"/>
    </location>
</feature>
<evidence type="ECO:0000313" key="3">
    <source>
        <dbReference type="EMBL" id="TCD59983.1"/>
    </source>
</evidence>
<name>A0A4R0R2K6_9APHY</name>
<comment type="caution">
    <text evidence="3">The sequence shown here is derived from an EMBL/GenBank/DDBJ whole genome shotgun (WGS) entry which is preliminary data.</text>
</comment>
<reference evidence="3 4" key="1">
    <citation type="submission" date="2018-11" db="EMBL/GenBank/DDBJ databases">
        <title>Genome assembly of Steccherinum ochraceum LE-BIN_3174, the white-rot fungus of the Steccherinaceae family (The Residual Polyporoid clade, Polyporales, Basidiomycota).</title>
        <authorList>
            <person name="Fedorova T.V."/>
            <person name="Glazunova O.A."/>
            <person name="Landesman E.O."/>
            <person name="Moiseenko K.V."/>
            <person name="Psurtseva N.V."/>
            <person name="Savinova O.S."/>
            <person name="Shakhova N.V."/>
            <person name="Tyazhelova T.V."/>
            <person name="Vasina D.V."/>
        </authorList>
    </citation>
    <scope>NUCLEOTIDE SEQUENCE [LARGE SCALE GENOMIC DNA]</scope>
    <source>
        <strain evidence="3 4">LE-BIN_3174</strain>
    </source>
</reference>
<protein>
    <submittedName>
        <fullName evidence="3">Uncharacterized protein</fullName>
    </submittedName>
</protein>
<feature type="compositionally biased region" description="Basic and acidic residues" evidence="1">
    <location>
        <begin position="70"/>
        <end position="87"/>
    </location>
</feature>
<sequence length="157" mass="16853">MRFATSLGGLIVVAVSFVAAVPLHNAQARRGYDDTAATQMARNYNLVARDVIQAIYARELATAGISEIQARNDKPKPAEAAHDKKLNPDPVDIAATTMGRNMGPERTQRLVNGGFQPYSAFPQPARGTPQAPHNADFPPPPDTPAHHPDFRPPGPGQ</sequence>
<evidence type="ECO:0000256" key="2">
    <source>
        <dbReference type="SAM" id="SignalP"/>
    </source>
</evidence>
<gene>
    <name evidence="3" type="ORF">EIP91_010939</name>
</gene>
<accession>A0A4R0R2K6</accession>
<organism evidence="3 4">
    <name type="scientific">Steccherinum ochraceum</name>
    <dbReference type="NCBI Taxonomy" id="92696"/>
    <lineage>
        <taxon>Eukaryota</taxon>
        <taxon>Fungi</taxon>
        <taxon>Dikarya</taxon>
        <taxon>Basidiomycota</taxon>
        <taxon>Agaricomycotina</taxon>
        <taxon>Agaricomycetes</taxon>
        <taxon>Polyporales</taxon>
        <taxon>Steccherinaceae</taxon>
        <taxon>Steccherinum</taxon>
    </lineage>
</organism>
<dbReference type="Proteomes" id="UP000292702">
    <property type="component" value="Unassembled WGS sequence"/>
</dbReference>
<proteinExistence type="predicted"/>
<feature type="chain" id="PRO_5020405009" evidence="2">
    <location>
        <begin position="21"/>
        <end position="157"/>
    </location>
</feature>
<evidence type="ECO:0000256" key="1">
    <source>
        <dbReference type="SAM" id="MobiDB-lite"/>
    </source>
</evidence>
<keyword evidence="2" id="KW-0732">Signal</keyword>
<keyword evidence="4" id="KW-1185">Reference proteome</keyword>
<dbReference type="AlphaFoldDB" id="A0A4R0R2K6"/>
<feature type="region of interest" description="Disordered" evidence="1">
    <location>
        <begin position="66"/>
        <end position="157"/>
    </location>
</feature>
<dbReference type="EMBL" id="RWJN01000686">
    <property type="protein sequence ID" value="TCD59983.1"/>
    <property type="molecule type" value="Genomic_DNA"/>
</dbReference>
<evidence type="ECO:0000313" key="4">
    <source>
        <dbReference type="Proteomes" id="UP000292702"/>
    </source>
</evidence>